<dbReference type="SUPFAM" id="SSF50494">
    <property type="entry name" value="Trypsin-like serine proteases"/>
    <property type="match status" value="1"/>
</dbReference>
<dbReference type="InterPro" id="IPR009003">
    <property type="entry name" value="Peptidase_S1_PA"/>
</dbReference>
<accession>F2Q3E5</accession>
<evidence type="ECO:0000313" key="2">
    <source>
        <dbReference type="Proteomes" id="UP000009169"/>
    </source>
</evidence>
<gene>
    <name evidence="1" type="ORF">TEQG_07624</name>
</gene>
<dbReference type="EMBL" id="DS995784">
    <property type="protein sequence ID" value="EGE08663.1"/>
    <property type="molecule type" value="Genomic_DNA"/>
</dbReference>
<dbReference type="VEuPathDB" id="FungiDB:TEQG_07624"/>
<dbReference type="eggNOG" id="ENOG502QR0D">
    <property type="taxonomic scope" value="Eukaryota"/>
</dbReference>
<dbReference type="OrthoDB" id="4497426at2759"/>
<proteinExistence type="predicted"/>
<dbReference type="HOGENOM" id="CLU_042707_0_0_1"/>
<protein>
    <submittedName>
        <fullName evidence="1">Uncharacterized protein</fullName>
    </submittedName>
</protein>
<name>F2Q3E5_TRIEC</name>
<reference evidence="2" key="1">
    <citation type="journal article" date="2012" name="MBio">
        <title>Comparative genome analysis of Trichophyton rubrum and related dermatophytes reveals candidate genes involved in infection.</title>
        <authorList>
            <person name="Martinez D.A."/>
            <person name="Oliver B.G."/>
            <person name="Graeser Y."/>
            <person name="Goldberg J.M."/>
            <person name="Li W."/>
            <person name="Martinez-Rossi N.M."/>
            <person name="Monod M."/>
            <person name="Shelest E."/>
            <person name="Barton R.C."/>
            <person name="Birch E."/>
            <person name="Brakhage A.A."/>
            <person name="Chen Z."/>
            <person name="Gurr S.J."/>
            <person name="Heiman D."/>
            <person name="Heitman J."/>
            <person name="Kosti I."/>
            <person name="Rossi A."/>
            <person name="Saif S."/>
            <person name="Samalova M."/>
            <person name="Saunders C.W."/>
            <person name="Shea T."/>
            <person name="Summerbell R.C."/>
            <person name="Xu J."/>
            <person name="Young S."/>
            <person name="Zeng Q."/>
            <person name="Birren B.W."/>
            <person name="Cuomo C.A."/>
            <person name="White T.C."/>
        </authorList>
    </citation>
    <scope>NUCLEOTIDE SEQUENCE [LARGE SCALE GENOMIC DNA]</scope>
    <source>
        <strain evidence="2">ATCC MYA-4606 / CBS 127.97</strain>
    </source>
</reference>
<sequence>MLLKRGYWEEVAVNTIVVKASIPSRALAISTRDQVAFDVDSIFEGFGLQVDVVRSDLMWGLFSEKQATDSVNASLGWPFTNVYNLMGISIARADTPDKTGTLGGYFCSTDAAGCEQFLGLTCYHVIGSGPDGEVDSLIQQNQSNNINFPCQSPSGSDIQAAIAYTTQKMDSCSANTEGESEEHRELSRQTIEAGERELNEIRSFNPNIGTVVATSGLRNISLHSTVESHLNLMDWALVHIKNGRKSFNYIAETAPVATPLWKPGNNLAISGAPIPKSQDLVVKKGRTTGATSGILDGLVHAALRISNFPLGVHRRGWVVVNKDMHFAKNGDSGAWVLNMSGQVVGMVFAGDKADGTALIAPMDLIVEDIEDKVGIPRDSLRLKN</sequence>
<keyword evidence="2" id="KW-1185">Reference proteome</keyword>
<dbReference type="Proteomes" id="UP000009169">
    <property type="component" value="Unassembled WGS sequence"/>
</dbReference>
<dbReference type="AlphaFoldDB" id="F2Q3E5"/>
<evidence type="ECO:0000313" key="1">
    <source>
        <dbReference type="EMBL" id="EGE08663.1"/>
    </source>
</evidence>
<organism evidence="1 2">
    <name type="scientific">Trichophyton equinum (strain ATCC MYA-4606 / CBS 127.97)</name>
    <name type="common">Horse ringworm fungus</name>
    <dbReference type="NCBI Taxonomy" id="559882"/>
    <lineage>
        <taxon>Eukaryota</taxon>
        <taxon>Fungi</taxon>
        <taxon>Dikarya</taxon>
        <taxon>Ascomycota</taxon>
        <taxon>Pezizomycotina</taxon>
        <taxon>Eurotiomycetes</taxon>
        <taxon>Eurotiomycetidae</taxon>
        <taxon>Onygenales</taxon>
        <taxon>Arthrodermataceae</taxon>
        <taxon>Trichophyton</taxon>
    </lineage>
</organism>